<organism evidence="1 2">
    <name type="scientific">Comamonas testosteroni</name>
    <name type="common">Pseudomonas testosteroni</name>
    <dbReference type="NCBI Taxonomy" id="285"/>
    <lineage>
        <taxon>Bacteria</taxon>
        <taxon>Pseudomonadati</taxon>
        <taxon>Pseudomonadota</taxon>
        <taxon>Betaproteobacteria</taxon>
        <taxon>Burkholderiales</taxon>
        <taxon>Comamonadaceae</taxon>
        <taxon>Comamonas</taxon>
    </lineage>
</organism>
<name>A0A373FCI7_COMTE</name>
<dbReference type="Proteomes" id="UP000261948">
    <property type="component" value="Unassembled WGS sequence"/>
</dbReference>
<keyword evidence="2" id="KW-1185">Reference proteome</keyword>
<dbReference type="AlphaFoldDB" id="A0A373FCI7"/>
<reference evidence="1 2" key="1">
    <citation type="submission" date="2018-08" db="EMBL/GenBank/DDBJ databases">
        <title>Comamonas testosteroni strain SWCO2.</title>
        <authorList>
            <person name="Jiang N."/>
            <person name="Zhang X.Z."/>
        </authorList>
    </citation>
    <scope>NUCLEOTIDE SEQUENCE [LARGE SCALE GENOMIC DNA]</scope>
    <source>
        <strain evidence="1 2">SWCO2</strain>
    </source>
</reference>
<dbReference type="EMBL" id="QURR01000030">
    <property type="protein sequence ID" value="RGE41175.1"/>
    <property type="molecule type" value="Genomic_DNA"/>
</dbReference>
<sequence length="404" mass="45151">MDLQVSALEAQGPLQLPFASPQRWLNFPMYQNDRAHAVDLGALRWRADSLLLSASRYPLHGGESWPKDLYERAWYVYAKRLIDCRNGNDAELSEALLDRDGQVLLERPAKSRPRMSREQRGESSRWLTSSEIGLACLAAAHPQLLNQRRAAAALPPPKLSYLPVSASLQDDVSMLRARVPFRVDGAQLKAVSPQGASAILSSIGQQRAQWQRDLHGPAARLEQADPVWESDEARLALEKALNTSREELKFRALPAGEYQRWEDLRGQRHMPKPPEGLDEAKASAAELIVLRHGSCVTSHAVITEYRWYGWRSPQLLAQRPATADEMAGSAQPVAELCAQLRMRSASLAEESAGPQREPQKKAVTDITQIQSRVEKLLQQEQTPEVKAQILLELRGAAQDMETEQ</sequence>
<accession>A0A373FCI7</accession>
<proteinExistence type="predicted"/>
<comment type="caution">
    <text evidence="1">The sequence shown here is derived from an EMBL/GenBank/DDBJ whole genome shotgun (WGS) entry which is preliminary data.</text>
</comment>
<dbReference type="OrthoDB" id="6028086at2"/>
<evidence type="ECO:0000313" key="1">
    <source>
        <dbReference type="EMBL" id="RGE41175.1"/>
    </source>
</evidence>
<gene>
    <name evidence="1" type="ORF">DZC30_19075</name>
</gene>
<evidence type="ECO:0000313" key="2">
    <source>
        <dbReference type="Proteomes" id="UP000261948"/>
    </source>
</evidence>
<protein>
    <submittedName>
        <fullName evidence="1">Uncharacterized protein</fullName>
    </submittedName>
</protein>